<dbReference type="AlphaFoldDB" id="A0A1A8F2E5"/>
<protein>
    <submittedName>
        <fullName evidence="2">Uncharacterized protein</fullName>
    </submittedName>
</protein>
<dbReference type="EMBL" id="HAEB01006770">
    <property type="protein sequence ID" value="SBQ53297.1"/>
    <property type="molecule type" value="Transcribed_RNA"/>
</dbReference>
<sequence length="81" mass="9503">TAIKHAGENGRHLNTRKTERQRDCERETSRRRTSAAKQEAETIKKSTVTAHCIRGNHIMDWDGTWIINAEQQKYKRRIKEA</sequence>
<evidence type="ECO:0000313" key="2">
    <source>
        <dbReference type="EMBL" id="SBQ53297.1"/>
    </source>
</evidence>
<accession>A0A1A8F2E5</accession>
<feature type="non-terminal residue" evidence="2">
    <location>
        <position position="1"/>
    </location>
</feature>
<evidence type="ECO:0000256" key="1">
    <source>
        <dbReference type="SAM" id="MobiDB-lite"/>
    </source>
</evidence>
<gene>
    <name evidence="2" type="primary">Nfu_g_1_025785</name>
</gene>
<organism evidence="2">
    <name type="scientific">Nothobranchius korthausae</name>
    <dbReference type="NCBI Taxonomy" id="1143690"/>
    <lineage>
        <taxon>Eukaryota</taxon>
        <taxon>Metazoa</taxon>
        <taxon>Chordata</taxon>
        <taxon>Craniata</taxon>
        <taxon>Vertebrata</taxon>
        <taxon>Euteleostomi</taxon>
        <taxon>Actinopterygii</taxon>
        <taxon>Neopterygii</taxon>
        <taxon>Teleostei</taxon>
        <taxon>Neoteleostei</taxon>
        <taxon>Acanthomorphata</taxon>
        <taxon>Ovalentaria</taxon>
        <taxon>Atherinomorphae</taxon>
        <taxon>Cyprinodontiformes</taxon>
        <taxon>Nothobranchiidae</taxon>
        <taxon>Nothobranchius</taxon>
    </lineage>
</organism>
<feature type="non-terminal residue" evidence="2">
    <location>
        <position position="81"/>
    </location>
</feature>
<reference evidence="2" key="2">
    <citation type="submission" date="2016-06" db="EMBL/GenBank/DDBJ databases">
        <title>The genome of a short-lived fish provides insights into sex chromosome evolution and the genetic control of aging.</title>
        <authorList>
            <person name="Reichwald K."/>
            <person name="Felder M."/>
            <person name="Petzold A."/>
            <person name="Koch P."/>
            <person name="Groth M."/>
            <person name="Platzer M."/>
        </authorList>
    </citation>
    <scope>NUCLEOTIDE SEQUENCE</scope>
    <source>
        <tissue evidence="2">Brain</tissue>
    </source>
</reference>
<name>A0A1A8F2E5_9TELE</name>
<proteinExistence type="predicted"/>
<feature type="region of interest" description="Disordered" evidence="1">
    <location>
        <begin position="1"/>
        <end position="43"/>
    </location>
</feature>
<reference evidence="2" key="1">
    <citation type="submission" date="2016-05" db="EMBL/GenBank/DDBJ databases">
        <authorList>
            <person name="Lavstsen T."/>
            <person name="Jespersen J.S."/>
        </authorList>
    </citation>
    <scope>NUCLEOTIDE SEQUENCE</scope>
    <source>
        <tissue evidence="2">Brain</tissue>
    </source>
</reference>
<feature type="compositionally biased region" description="Basic and acidic residues" evidence="1">
    <location>
        <begin position="1"/>
        <end position="30"/>
    </location>
</feature>